<dbReference type="EMBL" id="FZPC01000010">
    <property type="protein sequence ID" value="SNS95379.1"/>
    <property type="molecule type" value="Genomic_DNA"/>
</dbReference>
<evidence type="ECO:0000256" key="1">
    <source>
        <dbReference type="SAM" id="SignalP"/>
    </source>
</evidence>
<keyword evidence="6" id="KW-1185">Reference proteome</keyword>
<accession>A0A239IP93</accession>
<dbReference type="Pfam" id="PF20616">
    <property type="entry name" value="Caps_syn_GfcC_N"/>
    <property type="match status" value="1"/>
</dbReference>
<evidence type="ECO:0000259" key="3">
    <source>
        <dbReference type="Pfam" id="PF20616"/>
    </source>
</evidence>
<organism evidence="4 7">
    <name type="scientific">Pseudomonas delhiensis</name>
    <dbReference type="NCBI Taxonomy" id="366289"/>
    <lineage>
        <taxon>Bacteria</taxon>
        <taxon>Pseudomonadati</taxon>
        <taxon>Pseudomonadota</taxon>
        <taxon>Gammaproteobacteria</taxon>
        <taxon>Pseudomonadales</taxon>
        <taxon>Pseudomonadaceae</taxon>
        <taxon>Pseudomonas</taxon>
    </lineage>
</organism>
<dbReference type="Proteomes" id="UP000198309">
    <property type="component" value="Unassembled WGS sequence"/>
</dbReference>
<keyword evidence="1" id="KW-0732">Signal</keyword>
<dbReference type="InterPro" id="IPR010425">
    <property type="entry name" value="Caps_synth_GfcC-like_C"/>
</dbReference>
<evidence type="ECO:0000313" key="5">
    <source>
        <dbReference type="EMBL" id="SNS95379.1"/>
    </source>
</evidence>
<feature type="chain" id="PRO_5030040777" evidence="1">
    <location>
        <begin position="20"/>
        <end position="255"/>
    </location>
</feature>
<reference evidence="5 6" key="2">
    <citation type="submission" date="2017-06" db="EMBL/GenBank/DDBJ databases">
        <authorList>
            <person name="Varghese N."/>
            <person name="Submissions S."/>
        </authorList>
    </citation>
    <scope>NUCLEOTIDE SEQUENCE [LARGE SCALE GENOMIC DNA]</scope>
    <source>
        <strain evidence="5 6">RLD-1</strain>
    </source>
</reference>
<dbReference type="RefSeq" id="WP_089391543.1">
    <property type="nucleotide sequence ID" value="NZ_FNEC01000007.1"/>
</dbReference>
<dbReference type="EMBL" id="FNEC01000007">
    <property type="protein sequence ID" value="SDI65780.1"/>
    <property type="molecule type" value="Genomic_DNA"/>
</dbReference>
<dbReference type="InterPro" id="IPR046459">
    <property type="entry name" value="Caps_syn_GfcC_N"/>
</dbReference>
<dbReference type="Pfam" id="PF06251">
    <property type="entry name" value="Caps_syn_GfcC_C"/>
    <property type="match status" value="1"/>
</dbReference>
<gene>
    <name evidence="4" type="ORF">SAMN05216189_1007135</name>
    <name evidence="5" type="ORF">SAMN06295949_110135</name>
</gene>
<dbReference type="Gene3D" id="3.10.560.10">
    <property type="entry name" value="Outer membrane lipoprotein wza domain like"/>
    <property type="match status" value="1"/>
</dbReference>
<reference evidence="4 7" key="1">
    <citation type="submission" date="2016-10" db="EMBL/GenBank/DDBJ databases">
        <authorList>
            <person name="de Groot N.N."/>
        </authorList>
    </citation>
    <scope>NUCLEOTIDE SEQUENCE [LARGE SCALE GENOMIC DNA]</scope>
    <source>
        <strain evidence="4 7">CCM 7361</strain>
    </source>
</reference>
<name>A0A239IP93_9PSED</name>
<proteinExistence type="predicted"/>
<feature type="domain" description="Capsule biosynthesis GfcC-like C-terminal" evidence="2">
    <location>
        <begin position="166"/>
        <end position="247"/>
    </location>
</feature>
<protein>
    <submittedName>
        <fullName evidence="4">Capsule biosynthesis GfcC</fullName>
    </submittedName>
</protein>
<evidence type="ECO:0000259" key="2">
    <source>
        <dbReference type="Pfam" id="PF06251"/>
    </source>
</evidence>
<dbReference type="Proteomes" id="UP000199693">
    <property type="component" value="Unassembled WGS sequence"/>
</dbReference>
<evidence type="ECO:0000313" key="7">
    <source>
        <dbReference type="Proteomes" id="UP000199693"/>
    </source>
</evidence>
<feature type="signal peptide" evidence="1">
    <location>
        <begin position="1"/>
        <end position="19"/>
    </location>
</feature>
<evidence type="ECO:0000313" key="4">
    <source>
        <dbReference type="EMBL" id="SDI65780.1"/>
    </source>
</evidence>
<evidence type="ECO:0000313" key="6">
    <source>
        <dbReference type="Proteomes" id="UP000198309"/>
    </source>
</evidence>
<feature type="domain" description="Capsule biosynthesis GfcC-like N-terminal" evidence="3">
    <location>
        <begin position="35"/>
        <end position="137"/>
    </location>
</feature>
<sequence>MSIRLLALISLLLVGPAMAGDSVEVRGDAAKPGPVAITPTTRLADVFRATQVNAEGYWLGAAWLQPKLLPEQKRLKAGILFDLSMLQQKALLDDQPALSSLAKRLYDQVASQPVSGRRLHLMDPVEVEVTPAQNSLVSPGDIFIFPTRPSAVRVLGAVAADCYLAYVPMQQARDYSAACPSLPEADPDYVYLIQPDGQVSHLGIALWNLQDSQPAAPGATILVPIKAAGPDSPVPQLNEEMAQFIATQPLSEVAQ</sequence>
<dbReference type="AlphaFoldDB" id="A0A239IP93"/>